<feature type="transmembrane region" description="Helical" evidence="8">
    <location>
        <begin position="330"/>
        <end position="347"/>
    </location>
</feature>
<dbReference type="EMBL" id="BJYU01000016">
    <property type="protein sequence ID" value="GEO13782.1"/>
    <property type="molecule type" value="Genomic_DNA"/>
</dbReference>
<feature type="transmembrane region" description="Helical" evidence="8">
    <location>
        <begin position="180"/>
        <end position="201"/>
    </location>
</feature>
<feature type="transmembrane region" description="Helical" evidence="8">
    <location>
        <begin position="291"/>
        <end position="309"/>
    </location>
</feature>
<evidence type="ECO:0000256" key="1">
    <source>
        <dbReference type="ARBA" id="ARBA00004651"/>
    </source>
</evidence>
<dbReference type="Gene3D" id="2.30.30.60">
    <property type="match status" value="1"/>
</dbReference>
<dbReference type="Proteomes" id="UP000321085">
    <property type="component" value="Unassembled WGS sequence"/>
</dbReference>
<dbReference type="InterPro" id="IPR010920">
    <property type="entry name" value="LSM_dom_sf"/>
</dbReference>
<comment type="similarity">
    <text evidence="2">Belongs to the MscS (TC 1.A.23) family.</text>
</comment>
<dbReference type="Gene3D" id="1.10.287.1260">
    <property type="match status" value="1"/>
</dbReference>
<feature type="transmembrane region" description="Helical" evidence="8">
    <location>
        <begin position="129"/>
        <end position="150"/>
    </location>
</feature>
<dbReference type="PANTHER" id="PTHR30460">
    <property type="entry name" value="MODERATE CONDUCTANCE MECHANOSENSITIVE CHANNEL YBIO"/>
    <property type="match status" value="1"/>
</dbReference>
<feature type="domain" description="Mechanosensitive ion channel MscS" evidence="9">
    <location>
        <begin position="531"/>
        <end position="596"/>
    </location>
</feature>
<evidence type="ECO:0000313" key="13">
    <source>
        <dbReference type="Proteomes" id="UP000321085"/>
    </source>
</evidence>
<dbReference type="GO" id="GO:0005886">
    <property type="term" value="C:plasma membrane"/>
    <property type="evidence" value="ECO:0007669"/>
    <property type="project" value="UniProtKB-SubCell"/>
</dbReference>
<name>A0A512BP97_9HYPH</name>
<evidence type="ECO:0000256" key="6">
    <source>
        <dbReference type="ARBA" id="ARBA00023136"/>
    </source>
</evidence>
<evidence type="ECO:0000256" key="3">
    <source>
        <dbReference type="ARBA" id="ARBA00022475"/>
    </source>
</evidence>
<evidence type="ECO:0000259" key="10">
    <source>
        <dbReference type="Pfam" id="PF21082"/>
    </source>
</evidence>
<dbReference type="InterPro" id="IPR049142">
    <property type="entry name" value="MS_channel_1st"/>
</dbReference>
<feature type="transmembrane region" description="Helical" evidence="8">
    <location>
        <begin position="262"/>
        <end position="279"/>
    </location>
</feature>
<evidence type="ECO:0000256" key="4">
    <source>
        <dbReference type="ARBA" id="ARBA00022692"/>
    </source>
</evidence>
<feature type="transmembrane region" description="Helical" evidence="8">
    <location>
        <begin position="401"/>
        <end position="419"/>
    </location>
</feature>
<dbReference type="InterPro" id="IPR049278">
    <property type="entry name" value="MS_channel_C"/>
</dbReference>
<dbReference type="SUPFAM" id="SSF82689">
    <property type="entry name" value="Mechanosensitive channel protein MscS (YggB), C-terminal domain"/>
    <property type="match status" value="1"/>
</dbReference>
<keyword evidence="6 8" id="KW-0472">Membrane</keyword>
<comment type="subcellular location">
    <subcellularLocation>
        <location evidence="1">Cell membrane</location>
        <topology evidence="1">Multi-pass membrane protein</topology>
    </subcellularLocation>
</comment>
<comment type="caution">
    <text evidence="12">The sequence shown here is derived from an EMBL/GenBank/DDBJ whole genome shotgun (WGS) entry which is preliminary data.</text>
</comment>
<dbReference type="SUPFAM" id="SSF50182">
    <property type="entry name" value="Sm-like ribonucleoproteins"/>
    <property type="match status" value="1"/>
</dbReference>
<evidence type="ECO:0000259" key="11">
    <source>
        <dbReference type="Pfam" id="PF21088"/>
    </source>
</evidence>
<dbReference type="AlphaFoldDB" id="A0A512BP97"/>
<protein>
    <submittedName>
        <fullName evidence="12">Mechanosensitive ion channel protein MscS</fullName>
    </submittedName>
</protein>
<dbReference type="Pfam" id="PF21088">
    <property type="entry name" value="MS_channel_1st"/>
    <property type="match status" value="1"/>
</dbReference>
<proteinExistence type="inferred from homology"/>
<dbReference type="InterPro" id="IPR011014">
    <property type="entry name" value="MscS_channel_TM-2"/>
</dbReference>
<dbReference type="Pfam" id="PF21082">
    <property type="entry name" value="MS_channel_3rd"/>
    <property type="match status" value="1"/>
</dbReference>
<keyword evidence="4 8" id="KW-0812">Transmembrane</keyword>
<feature type="domain" description="Mechanosensitive ion channel transmembrane helices 2/3" evidence="11">
    <location>
        <begin position="493"/>
        <end position="530"/>
    </location>
</feature>
<dbReference type="InterPro" id="IPR045276">
    <property type="entry name" value="YbiO_bact"/>
</dbReference>
<dbReference type="Pfam" id="PF00924">
    <property type="entry name" value="MS_channel_2nd"/>
    <property type="match status" value="1"/>
</dbReference>
<dbReference type="RefSeq" id="WP_162815539.1">
    <property type="nucleotide sequence ID" value="NZ_BJYU01000016.1"/>
</dbReference>
<accession>A0A512BP97</accession>
<feature type="transmembrane region" description="Helical" evidence="8">
    <location>
        <begin position="514"/>
        <end position="533"/>
    </location>
</feature>
<sequence>MSARSEGKAIRGSSGAVWRLLFLFLVGIGPACAQTAPTPAAPPPQVQELLRLLDDPATRTWIDQQRQPPASVGEGVPQPPQGMSSEMLAMRVEAMRAHFAALATALPRLPQEFGRAAGLLSEELQRRSLLDVVVLVLGFLGLGAGAEWAFRRATAAAQERVASRSPATADERVQMTGMRLAFGLAHVAIFAFGSIGAFLVFDWPPLLRRVVLAYLFAAFLLRLAVLAGRILLSPRLMGSHDPEAIRVIPMIDEAARFWYRRMVLFVGLFAFGWATAELVRTLGFSPEGRKLVAHILGIGLLVIAVEAVWRWPTPPAVASEASESRHRHHALVPWLLSLYLVLLWGLWVAGLTGLFWLLVMAVVLPQAVKITKASARHLLRSPEGAAANHPELGAVYLDRGIRALLIVAAALFLAGVWNIELTSRDTVATRLIRGALSSIVILLVADLIWQVVKTHIDRRLVRLQAEAPPGSEAALSQARIRTLLPMFRMAAFIALAAVAVLMTLSSLGVDIGPLIAGAGIFGVAIGFGSQTLVRDIISGIFYLLDDAFRVGECIQSGSYKDTVEKLGFRSVKLRHHRGPVFTIPYGQLGAVENMSRDWVIDKMTINVTYDTDLDKAKKVIKQVGKELAADPDFAPNIIEPLKMQGVEQFGEFAIQLRMKMMTRPGEQFVIRRRAYAMLKTAFDENGIRFASPTVQVTGREEAEPAEPPDRRSSSSRGRRPRRVPSRSPCLPYPNCQEEVSRGQAGGWGEAKMGSSGERRPAREGKEPWKRHSPTAQTSRTHSMVPALSPRTCVVYCGPSCSGIPVPPP</sequence>
<feature type="transmembrane region" description="Helical" evidence="8">
    <location>
        <begin position="213"/>
        <end position="232"/>
    </location>
</feature>
<feature type="compositionally biased region" description="Basic and acidic residues" evidence="7">
    <location>
        <begin position="756"/>
        <end position="769"/>
    </location>
</feature>
<evidence type="ECO:0000256" key="7">
    <source>
        <dbReference type="SAM" id="MobiDB-lite"/>
    </source>
</evidence>
<organism evidence="12 13">
    <name type="scientific">Microvirga aerophila</name>
    <dbReference type="NCBI Taxonomy" id="670291"/>
    <lineage>
        <taxon>Bacteria</taxon>
        <taxon>Pseudomonadati</taxon>
        <taxon>Pseudomonadota</taxon>
        <taxon>Alphaproteobacteria</taxon>
        <taxon>Hyphomicrobiales</taxon>
        <taxon>Methylobacteriaceae</taxon>
        <taxon>Microvirga</taxon>
    </lineage>
</organism>
<evidence type="ECO:0000256" key="5">
    <source>
        <dbReference type="ARBA" id="ARBA00022989"/>
    </source>
</evidence>
<dbReference type="Gene3D" id="3.30.70.100">
    <property type="match status" value="1"/>
</dbReference>
<dbReference type="GO" id="GO:0008381">
    <property type="term" value="F:mechanosensitive monoatomic ion channel activity"/>
    <property type="evidence" value="ECO:0007669"/>
    <property type="project" value="InterPro"/>
</dbReference>
<feature type="transmembrane region" description="Helical" evidence="8">
    <location>
        <begin position="431"/>
        <end position="452"/>
    </location>
</feature>
<dbReference type="InterPro" id="IPR006685">
    <property type="entry name" value="MscS_channel_2nd"/>
</dbReference>
<dbReference type="InterPro" id="IPR023408">
    <property type="entry name" value="MscS_beta-dom_sf"/>
</dbReference>
<evidence type="ECO:0000256" key="2">
    <source>
        <dbReference type="ARBA" id="ARBA00008017"/>
    </source>
</evidence>
<feature type="region of interest" description="Disordered" evidence="7">
    <location>
        <begin position="692"/>
        <end position="783"/>
    </location>
</feature>
<dbReference type="InterPro" id="IPR011066">
    <property type="entry name" value="MscS_channel_C_sf"/>
</dbReference>
<keyword evidence="13" id="KW-1185">Reference proteome</keyword>
<evidence type="ECO:0000259" key="9">
    <source>
        <dbReference type="Pfam" id="PF00924"/>
    </source>
</evidence>
<dbReference type="SUPFAM" id="SSF82861">
    <property type="entry name" value="Mechanosensitive channel protein MscS (YggB), transmembrane region"/>
    <property type="match status" value="1"/>
</dbReference>
<gene>
    <name evidence="12" type="ORF">MAE02_14780</name>
</gene>
<evidence type="ECO:0000256" key="8">
    <source>
        <dbReference type="SAM" id="Phobius"/>
    </source>
</evidence>
<feature type="domain" description="Mechanosensitive ion channel MscS C-terminal" evidence="10">
    <location>
        <begin position="602"/>
        <end position="689"/>
    </location>
</feature>
<feature type="transmembrane region" description="Helical" evidence="8">
    <location>
        <begin position="489"/>
        <end position="508"/>
    </location>
</feature>
<evidence type="ECO:0000313" key="12">
    <source>
        <dbReference type="EMBL" id="GEO13782.1"/>
    </source>
</evidence>
<keyword evidence="3" id="KW-1003">Cell membrane</keyword>
<dbReference type="PANTHER" id="PTHR30460:SF0">
    <property type="entry name" value="MODERATE CONDUCTANCE MECHANOSENSITIVE CHANNEL YBIO"/>
    <property type="match status" value="1"/>
</dbReference>
<feature type="compositionally biased region" description="Basic and acidic residues" evidence="7">
    <location>
        <begin position="698"/>
        <end position="712"/>
    </location>
</feature>
<keyword evidence="5 8" id="KW-1133">Transmembrane helix</keyword>
<reference evidence="12 13" key="1">
    <citation type="submission" date="2019-07" db="EMBL/GenBank/DDBJ databases">
        <title>Whole genome shotgun sequence of Microvirga aerophila NBRC 106136.</title>
        <authorList>
            <person name="Hosoyama A."/>
            <person name="Uohara A."/>
            <person name="Ohji S."/>
            <person name="Ichikawa N."/>
        </authorList>
    </citation>
    <scope>NUCLEOTIDE SEQUENCE [LARGE SCALE GENOMIC DNA]</scope>
    <source>
        <strain evidence="12 13">NBRC 106136</strain>
    </source>
</reference>